<keyword evidence="3" id="KW-1185">Reference proteome</keyword>
<dbReference type="Proteomes" id="UP000239203">
    <property type="component" value="Unassembled WGS sequence"/>
</dbReference>
<protein>
    <submittedName>
        <fullName evidence="2">Uncharacterized protein</fullName>
    </submittedName>
</protein>
<sequence>MPRPPRHTPPNRVLPQVRSPAAPRPTPIRPRRSPESHRRTHPAQPPNTLVSTGVSPPSRPDTRPTTTTGSGRAPKITPHPPRRPFEDGSLLSHSQRAPAIRAPMRPADNSSLSDDSKPHSIRGRFRTRPAHARPTRGPRQPARGTRAHPSTAQTTRRSNQSKGQDRLTTHRHPTRPRRRPSRRAANPASDHPVRTPGTPAPPTAPRRPRIPRSPPGRHRPPTGHLPGELGDLLLGVGFVPPSRTHHPPGQLVISKSDIGLDLPQSTR</sequence>
<feature type="compositionally biased region" description="Basic residues" evidence="1">
    <location>
        <begin position="169"/>
        <end position="182"/>
    </location>
</feature>
<feature type="compositionally biased region" description="Low complexity" evidence="1">
    <location>
        <begin position="96"/>
        <end position="107"/>
    </location>
</feature>
<feature type="compositionally biased region" description="Low complexity" evidence="1">
    <location>
        <begin position="63"/>
        <end position="74"/>
    </location>
</feature>
<comment type="caution">
    <text evidence="2">The sequence shown here is derived from an EMBL/GenBank/DDBJ whole genome shotgun (WGS) entry which is preliminary data.</text>
</comment>
<feature type="compositionally biased region" description="Basic residues" evidence="1">
    <location>
        <begin position="119"/>
        <end position="136"/>
    </location>
</feature>
<name>A0A2S6GJE3_9PSEU</name>
<feature type="compositionally biased region" description="Polar residues" evidence="1">
    <location>
        <begin position="148"/>
        <end position="162"/>
    </location>
</feature>
<dbReference type="AlphaFoldDB" id="A0A2S6GJE3"/>
<feature type="region of interest" description="Disordered" evidence="1">
    <location>
        <begin position="1"/>
        <end position="267"/>
    </location>
</feature>
<accession>A0A2S6GJE3</accession>
<dbReference type="EMBL" id="PTIX01000014">
    <property type="protein sequence ID" value="PPK65354.1"/>
    <property type="molecule type" value="Genomic_DNA"/>
</dbReference>
<proteinExistence type="predicted"/>
<evidence type="ECO:0000313" key="2">
    <source>
        <dbReference type="EMBL" id="PPK65354.1"/>
    </source>
</evidence>
<reference evidence="2 3" key="1">
    <citation type="submission" date="2018-02" db="EMBL/GenBank/DDBJ databases">
        <title>Genomic Encyclopedia of Archaeal and Bacterial Type Strains, Phase II (KMG-II): from individual species to whole genera.</title>
        <authorList>
            <person name="Goeker M."/>
        </authorList>
    </citation>
    <scope>NUCLEOTIDE SEQUENCE [LARGE SCALE GENOMIC DNA]</scope>
    <source>
        <strain evidence="2 3">YU 961-1</strain>
    </source>
</reference>
<feature type="compositionally biased region" description="Basic residues" evidence="1">
    <location>
        <begin position="206"/>
        <end position="221"/>
    </location>
</feature>
<evidence type="ECO:0000313" key="3">
    <source>
        <dbReference type="Proteomes" id="UP000239203"/>
    </source>
</evidence>
<organism evidence="2 3">
    <name type="scientific">Actinokineospora auranticolor</name>
    <dbReference type="NCBI Taxonomy" id="155976"/>
    <lineage>
        <taxon>Bacteria</taxon>
        <taxon>Bacillati</taxon>
        <taxon>Actinomycetota</taxon>
        <taxon>Actinomycetes</taxon>
        <taxon>Pseudonocardiales</taxon>
        <taxon>Pseudonocardiaceae</taxon>
        <taxon>Actinokineospora</taxon>
    </lineage>
</organism>
<gene>
    <name evidence="2" type="ORF">CLV40_1146</name>
</gene>
<evidence type="ECO:0000256" key="1">
    <source>
        <dbReference type="SAM" id="MobiDB-lite"/>
    </source>
</evidence>